<keyword evidence="5" id="KW-0227">DNA damage</keyword>
<feature type="domain" description="CAF1B/HIR1 beta-propeller" evidence="11">
    <location>
        <begin position="330"/>
        <end position="452"/>
    </location>
</feature>
<comment type="similarity">
    <text evidence="2">Belongs to the WD repeat HIR1 family.</text>
</comment>
<keyword evidence="13" id="KW-1185">Reference proteome</keyword>
<keyword evidence="4" id="KW-0677">Repeat</keyword>
<evidence type="ECO:0000256" key="4">
    <source>
        <dbReference type="ARBA" id="ARBA00022737"/>
    </source>
</evidence>
<evidence type="ECO:0000313" key="13">
    <source>
        <dbReference type="Proteomes" id="UP000242875"/>
    </source>
</evidence>
<dbReference type="AlphaFoldDB" id="A0A261Y8R7"/>
<dbReference type="GO" id="GO:0006335">
    <property type="term" value="P:DNA replication-dependent chromatin assembly"/>
    <property type="evidence" value="ECO:0007669"/>
    <property type="project" value="InterPro"/>
</dbReference>
<keyword evidence="6" id="KW-0156">Chromatin regulator</keyword>
<feature type="domain" description="CAF1B/HIR1 beta-propeller" evidence="11">
    <location>
        <begin position="1"/>
        <end position="228"/>
    </location>
</feature>
<protein>
    <recommendedName>
        <fullName evidence="11">CAF1B/HIR1 beta-propeller domain-containing protein</fullName>
    </recommendedName>
</protein>
<dbReference type="GO" id="GO:0033186">
    <property type="term" value="C:CAF-1 complex"/>
    <property type="evidence" value="ECO:0007669"/>
    <property type="project" value="EnsemblFungi"/>
</dbReference>
<name>A0A261Y8R7_9FUNG</name>
<proteinExistence type="inferred from homology"/>
<dbReference type="Proteomes" id="UP000242875">
    <property type="component" value="Unassembled WGS sequence"/>
</dbReference>
<dbReference type="InterPro" id="IPR045145">
    <property type="entry name" value="PTHR15271"/>
</dbReference>
<feature type="compositionally biased region" description="Low complexity" evidence="10">
    <location>
        <begin position="463"/>
        <end position="484"/>
    </location>
</feature>
<dbReference type="PANTHER" id="PTHR15271">
    <property type="entry name" value="CHROMATIN ASSEMBLY FACTOR 1 SUBUNIT B"/>
    <property type="match status" value="1"/>
</dbReference>
<dbReference type="InterPro" id="IPR036322">
    <property type="entry name" value="WD40_repeat_dom_sf"/>
</dbReference>
<evidence type="ECO:0000256" key="8">
    <source>
        <dbReference type="ARBA" id="ARBA00023242"/>
    </source>
</evidence>
<evidence type="ECO:0000259" key="11">
    <source>
        <dbReference type="Pfam" id="PF24105"/>
    </source>
</evidence>
<dbReference type="InterPro" id="IPR020472">
    <property type="entry name" value="WD40_PAC1"/>
</dbReference>
<feature type="repeat" description="WD" evidence="9">
    <location>
        <begin position="142"/>
        <end position="183"/>
    </location>
</feature>
<evidence type="ECO:0000256" key="1">
    <source>
        <dbReference type="ARBA" id="ARBA00004123"/>
    </source>
</evidence>
<evidence type="ECO:0000256" key="10">
    <source>
        <dbReference type="SAM" id="MobiDB-lite"/>
    </source>
</evidence>
<evidence type="ECO:0000256" key="5">
    <source>
        <dbReference type="ARBA" id="ARBA00022763"/>
    </source>
</evidence>
<evidence type="ECO:0000256" key="3">
    <source>
        <dbReference type="ARBA" id="ARBA00022574"/>
    </source>
</evidence>
<dbReference type="InterPro" id="IPR001680">
    <property type="entry name" value="WD40_rpt"/>
</dbReference>
<evidence type="ECO:0000256" key="2">
    <source>
        <dbReference type="ARBA" id="ARBA00007306"/>
    </source>
</evidence>
<dbReference type="Pfam" id="PF24105">
    <property type="entry name" value="Beta-prop_CAF1B_HIR1"/>
    <property type="match status" value="2"/>
</dbReference>
<feature type="region of interest" description="Disordered" evidence="10">
    <location>
        <begin position="458"/>
        <end position="484"/>
    </location>
</feature>
<dbReference type="GO" id="GO:0043596">
    <property type="term" value="C:nuclear replication fork"/>
    <property type="evidence" value="ECO:0007669"/>
    <property type="project" value="EnsemblFungi"/>
</dbReference>
<keyword evidence="7" id="KW-0234">DNA repair</keyword>
<organism evidence="12 13">
    <name type="scientific">Bifiguratus adelaidae</name>
    <dbReference type="NCBI Taxonomy" id="1938954"/>
    <lineage>
        <taxon>Eukaryota</taxon>
        <taxon>Fungi</taxon>
        <taxon>Fungi incertae sedis</taxon>
        <taxon>Mucoromycota</taxon>
        <taxon>Mucoromycotina</taxon>
        <taxon>Endogonomycetes</taxon>
        <taxon>Endogonales</taxon>
        <taxon>Endogonales incertae sedis</taxon>
        <taxon>Bifiguratus</taxon>
    </lineage>
</organism>
<dbReference type="PRINTS" id="PR00320">
    <property type="entry name" value="GPROTEINBRPT"/>
</dbReference>
<evidence type="ECO:0000313" key="12">
    <source>
        <dbReference type="EMBL" id="OZJ07026.1"/>
    </source>
</evidence>
<dbReference type="InterPro" id="IPR055410">
    <property type="entry name" value="Beta-prop_CAF1B_HIR1"/>
</dbReference>
<comment type="caution">
    <text evidence="12">The sequence shown here is derived from an EMBL/GenBank/DDBJ whole genome shotgun (WGS) entry which is preliminary data.</text>
</comment>
<dbReference type="PROSITE" id="PS50082">
    <property type="entry name" value="WD_REPEATS_2"/>
    <property type="match status" value="3"/>
</dbReference>
<dbReference type="PANTHER" id="PTHR15271:SF4">
    <property type="entry name" value="CHROMATIN ASSEMBLY FACTOR 1 SUBUNIT B"/>
    <property type="match status" value="1"/>
</dbReference>
<dbReference type="EMBL" id="MVBO01000001">
    <property type="protein sequence ID" value="OZJ07026.1"/>
    <property type="molecule type" value="Genomic_DNA"/>
</dbReference>
<keyword evidence="3 9" id="KW-0853">WD repeat</keyword>
<dbReference type="InterPro" id="IPR015943">
    <property type="entry name" value="WD40/YVTN_repeat-like_dom_sf"/>
</dbReference>
<gene>
    <name evidence="12" type="ORF">BZG36_00225</name>
</gene>
<feature type="repeat" description="WD" evidence="9">
    <location>
        <begin position="37"/>
        <end position="59"/>
    </location>
</feature>
<keyword evidence="8" id="KW-0539">Nucleus</keyword>
<dbReference type="Gene3D" id="2.130.10.10">
    <property type="entry name" value="YVTN repeat-like/Quinoprotein amine dehydrogenase"/>
    <property type="match status" value="3"/>
</dbReference>
<dbReference type="SMART" id="SM00320">
    <property type="entry name" value="WD40"/>
    <property type="match status" value="5"/>
</dbReference>
<dbReference type="PROSITE" id="PS50294">
    <property type="entry name" value="WD_REPEATS_REGION"/>
    <property type="match status" value="2"/>
</dbReference>
<accession>A0A261Y8R7</accession>
<evidence type="ECO:0000256" key="9">
    <source>
        <dbReference type="PROSITE-ProRule" id="PRU00221"/>
    </source>
</evidence>
<evidence type="ECO:0000256" key="6">
    <source>
        <dbReference type="ARBA" id="ARBA00022853"/>
    </source>
</evidence>
<dbReference type="GO" id="GO:0006281">
    <property type="term" value="P:DNA repair"/>
    <property type="evidence" value="ECO:0007669"/>
    <property type="project" value="UniProtKB-KW"/>
</dbReference>
<feature type="repeat" description="WD" evidence="9">
    <location>
        <begin position="82"/>
        <end position="114"/>
    </location>
</feature>
<dbReference type="SUPFAM" id="SSF50978">
    <property type="entry name" value="WD40 repeat-like"/>
    <property type="match status" value="1"/>
</dbReference>
<sequence>MHVQTLEINWHDQQAVYSLDFESVILPPQGPDGRYRLASAGADSHVRIWELTAKTESKAEDSVELDTPQPRTKVQVSFLSELKRHTGPVNVVRWHPKGGVLASAGDDATLIIWERSDPGQGSSTFGEDTSANIETYRVNQMLLGHRNEIYDLAWSPDGRYLITGSIDNTARLWDWTTRQCIHVFTNHSHYVQGVCWDPLAEFVATQSSDRSLQVHSYTTSSTAKESITIKSMPRQIKIAANKARAAIGNGNSVSIEKAAAVSKPSNVAKSFRLYQDENLLSFFRRLTFTPDGAFLISPAGIWTNSVLEPKSDKENVEPASTGDNTNEGIKETQRQVNTVYIFGRNGLDKPPIAHLPNHRKPPIAVRCNPIKYTLPQSSDTLPLYTLPYRYLYSVATLDALIIYDTQSTTPTCFLSGLHYSSLTDMAWSPDGSTLIVSSTDGYCSVLYFAPSERLEPCEPVPIPQQQTTPLSSASSTSTKPASVIPPSIASPAPVVKQKKRIVPTFVSALK</sequence>
<comment type="subcellular location">
    <subcellularLocation>
        <location evidence="1">Nucleus</location>
    </subcellularLocation>
</comment>
<dbReference type="OrthoDB" id="71227at2759"/>
<dbReference type="GO" id="GO:0006334">
    <property type="term" value="P:nucleosome assembly"/>
    <property type="evidence" value="ECO:0007669"/>
    <property type="project" value="TreeGrafter"/>
</dbReference>
<dbReference type="GO" id="GO:1990426">
    <property type="term" value="P:mitotic recombination-dependent replication fork processing"/>
    <property type="evidence" value="ECO:0007669"/>
    <property type="project" value="EnsemblFungi"/>
</dbReference>
<evidence type="ECO:0000256" key="7">
    <source>
        <dbReference type="ARBA" id="ARBA00023204"/>
    </source>
</evidence>
<reference evidence="12 13" key="1">
    <citation type="journal article" date="2017" name="Mycologia">
        <title>Bifiguratus adelaidae, gen. et sp. nov., a new member of Mucoromycotina in endophytic and soil-dwelling habitats.</title>
        <authorList>
            <person name="Torres-Cruz T.J."/>
            <person name="Billingsley Tobias T.L."/>
            <person name="Almatruk M."/>
            <person name="Hesse C."/>
            <person name="Kuske C.R."/>
            <person name="Desiro A."/>
            <person name="Benucci G.M."/>
            <person name="Bonito G."/>
            <person name="Stajich J.E."/>
            <person name="Dunlap C."/>
            <person name="Arnold A.E."/>
            <person name="Porras-Alfaro A."/>
        </authorList>
    </citation>
    <scope>NUCLEOTIDE SEQUENCE [LARGE SCALE GENOMIC DNA]</scope>
    <source>
        <strain evidence="12 13">AZ0501</strain>
    </source>
</reference>